<evidence type="ECO:0000259" key="9">
    <source>
        <dbReference type="Pfam" id="PF14641"/>
    </source>
</evidence>
<dbReference type="InterPro" id="IPR023323">
    <property type="entry name" value="Tex-like_dom_sf"/>
</dbReference>
<comment type="similarity">
    <text evidence="2">Belongs to the SPT6 family.</text>
</comment>
<dbReference type="InterPro" id="IPR010994">
    <property type="entry name" value="RuvA_2-like"/>
</dbReference>
<dbReference type="GO" id="GO:0140673">
    <property type="term" value="P:transcription elongation-coupled chromatin remodeling"/>
    <property type="evidence" value="ECO:0007669"/>
    <property type="project" value="InterPro"/>
</dbReference>
<dbReference type="OrthoDB" id="995477at2759"/>
<dbReference type="Pfam" id="PF14635">
    <property type="entry name" value="HHH_7"/>
    <property type="match status" value="1"/>
</dbReference>
<dbReference type="SUPFAM" id="SSF53098">
    <property type="entry name" value="Ribonuclease H-like"/>
    <property type="match status" value="1"/>
</dbReference>
<dbReference type="CDD" id="cd09918">
    <property type="entry name" value="SH2_Nterm_SPT6_like"/>
    <property type="match status" value="1"/>
</dbReference>
<protein>
    <submittedName>
        <fullName evidence="12">Predicted protein</fullName>
    </submittedName>
</protein>
<proteinExistence type="inferred from homology"/>
<dbReference type="GeneID" id="8852067"/>
<dbReference type="Gene3D" id="1.10.3500.10">
    <property type="entry name" value="Tex N-terminal region-like"/>
    <property type="match status" value="1"/>
</dbReference>
<dbReference type="SUPFAM" id="SSF158832">
    <property type="entry name" value="Tex N-terminal region-like"/>
    <property type="match status" value="1"/>
</dbReference>
<evidence type="ECO:0000256" key="5">
    <source>
        <dbReference type="SAM" id="MobiDB-lite"/>
    </source>
</evidence>
<dbReference type="OMA" id="GYFYLCF"/>
<dbReference type="CDD" id="cd09928">
    <property type="entry name" value="SH2_Cterm_SPT6_like"/>
    <property type="match status" value="1"/>
</dbReference>
<feature type="domain" description="Transcription elongation factor Spt6 YqgF" evidence="8">
    <location>
        <begin position="620"/>
        <end position="768"/>
    </location>
</feature>
<evidence type="ECO:0000259" key="6">
    <source>
        <dbReference type="Pfam" id="PF14633"/>
    </source>
</evidence>
<dbReference type="InterPro" id="IPR036860">
    <property type="entry name" value="SH2_dom_sf"/>
</dbReference>
<evidence type="ECO:0000256" key="4">
    <source>
        <dbReference type="ARBA" id="ARBA00023242"/>
    </source>
</evidence>
<dbReference type="STRING" id="5762.D2VJC0"/>
<dbReference type="GO" id="GO:0003677">
    <property type="term" value="F:DNA binding"/>
    <property type="evidence" value="ECO:0007669"/>
    <property type="project" value="InterPro"/>
</dbReference>
<dbReference type="eggNOG" id="KOG1856">
    <property type="taxonomic scope" value="Eukaryota"/>
</dbReference>
<feature type="compositionally biased region" description="Basic residues" evidence="5">
    <location>
        <begin position="74"/>
        <end position="90"/>
    </location>
</feature>
<dbReference type="PANTHER" id="PTHR10145">
    <property type="entry name" value="TRANSCRIPTION ELONGATION FACTOR SPT6"/>
    <property type="match status" value="1"/>
</dbReference>
<dbReference type="InterPro" id="IPR035420">
    <property type="entry name" value="Spt6_SH2"/>
</dbReference>
<feature type="domain" description="Spt6 SH2" evidence="6">
    <location>
        <begin position="1078"/>
        <end position="1276"/>
    </location>
</feature>
<dbReference type="Pfam" id="PF14639">
    <property type="entry name" value="YqgF"/>
    <property type="match status" value="1"/>
</dbReference>
<dbReference type="Pfam" id="PF17674">
    <property type="entry name" value="HHH_9"/>
    <property type="match status" value="1"/>
</dbReference>
<evidence type="ECO:0000259" key="8">
    <source>
        <dbReference type="Pfam" id="PF14639"/>
    </source>
</evidence>
<dbReference type="Gene3D" id="1.10.10.650">
    <property type="entry name" value="RuvA domain 2-like"/>
    <property type="match status" value="1"/>
</dbReference>
<keyword evidence="13" id="KW-1185">Reference proteome</keyword>
<dbReference type="GO" id="GO:0042393">
    <property type="term" value="F:histone binding"/>
    <property type="evidence" value="ECO:0007669"/>
    <property type="project" value="TreeGrafter"/>
</dbReference>
<dbReference type="VEuPathDB" id="AmoebaDB:NAEGRDRAFT_50018"/>
<dbReference type="SUPFAM" id="SSF47781">
    <property type="entry name" value="RuvA domain 2-like"/>
    <property type="match status" value="2"/>
</dbReference>
<dbReference type="Pfam" id="PF14641">
    <property type="entry name" value="HTH_44"/>
    <property type="match status" value="1"/>
</dbReference>
<dbReference type="SUPFAM" id="SSF55550">
    <property type="entry name" value="SH2 domain"/>
    <property type="match status" value="1"/>
</dbReference>
<dbReference type="GO" id="GO:0034728">
    <property type="term" value="P:nucleosome organization"/>
    <property type="evidence" value="ECO:0007669"/>
    <property type="project" value="TreeGrafter"/>
</dbReference>
<dbReference type="InterPro" id="IPR042066">
    <property type="entry name" value="Spt6_death-like"/>
</dbReference>
<dbReference type="InterPro" id="IPR012337">
    <property type="entry name" value="RNaseH-like_sf"/>
</dbReference>
<dbReference type="RefSeq" id="XP_002675755.1">
    <property type="nucleotide sequence ID" value="XM_002675709.1"/>
</dbReference>
<dbReference type="Pfam" id="PF14633">
    <property type="entry name" value="SH2_2"/>
    <property type="match status" value="1"/>
</dbReference>
<sequence length="1296" mass="150433">MSSKDYIEEEAELDDEEVAEQPTRDDDEDSEEEEENEDLDKFEKDGFIVDDDEEDDNVPPPYIDPFDQGEQTLKRKANPSKKKRKFKRLKKGDLLSKEVDDLREPEHFDDDDDGDESDFIDRDDDDVDIFGSGDEDDMYDDMYPEEDDYERKVTLKDIYGPDLLVEKFLTDEDERIRNEDVPERILLRQGIRQIEQEELYNEACWIYTQVFQSEAELSIDKYSGLEGDRYNSLKNLFVETIIKVLRFILQLRYDIPYIAQYKKEDFEHILYKDSFGNDRDLWKIFEWDEKWCILQSKKSKLKLLYDNAKSVIPTEYLAYFEGSETLDEINDYHLHFTTVLNEESENQLTTLKRPTKRDLYTMAKKEGLAILASQMSLSSYQYAENLESTFQIVETQDHALDPASAAEVFKTRTFESIESVLGGARHICAFQIAHEPKIRQLVRRCFENNSTIKVKLTKKGKSVEGSDIISLLEDGRTMFTKFRDEWAAHVRYAHDNKESFLKLLKYENLGLIKVSLFLEDRHFDGLLKADVLYLSQKHSQIATLWNEQRIKIIEEAKGILNKTIQHSVKTILRNKAADFVSDLCESNLTKMLFEESPYGNNPRAKFDYDEFFEDEKPRPTKYKILSCVPGGEEGEKTTWVMLDENGTMIDKKVWPIGHPHTTGNTSDSDRQLIDSMVKSVNDMIASHQPSVVALAACGGLIFKKMKEAFERTKQGGTIFNINYEIVPDDIARIYENSSRATNEYPQENNVVRRAISVGRRLRDPLTEICGLFNNEELLCYKFHELQDMVPKEQLVKSLEKSLVRVVNRVGVEINRIVLFPQLQPTLRFLSGLGPRKAELLINKIKQEDSVSDRESINNILNEQRNVALNSIGFLIVRRPPTIAARDSMARAFKVIDATRVHLLSYPLAKKMAEDGLETENLKTEKIHKIFKKPQALDELDLDAYADELEKRNYGKTHITLKDIKEELKYPFKDPRYEFKSINNDDEKVFELVTHETKKSLAPGQQVFATVVTVGERIIFCKLDNGLYGVIALYNRNVSLREGEERYFEIERVEYKQFKVHLVPPKEDIYAPKAESIMDQHRKSAPSKKRFHRQIDHPQFKDFDYSQAVAFLADKGPGELVIRPSSKGYDHLAITFKFSTNLYINYDIEEEKKGKDINSLGSTLKVNGKIFSDLDEVIFYCVESLMEYSNQLMSSSKYFNGNRDELKVHLREEKKKNPSVIPYKIVMSTSKAARFYFFYLPGRHTLQEKSFTVTPDGYYFAGRQFKDTVKLINAFKKLCQSDASNRVQPSHQGGQWE</sequence>
<evidence type="ECO:0000256" key="1">
    <source>
        <dbReference type="ARBA" id="ARBA00004123"/>
    </source>
</evidence>
<keyword evidence="4" id="KW-0539">Nucleus</keyword>
<evidence type="ECO:0000259" key="10">
    <source>
        <dbReference type="Pfam" id="PF17674"/>
    </source>
</evidence>
<dbReference type="InterPro" id="IPR055179">
    <property type="entry name" value="Tex-like_central_region"/>
</dbReference>
<feature type="compositionally biased region" description="Acidic residues" evidence="5">
    <location>
        <begin position="7"/>
        <end position="38"/>
    </location>
</feature>
<evidence type="ECO:0000256" key="2">
    <source>
        <dbReference type="ARBA" id="ARBA00009253"/>
    </source>
</evidence>
<evidence type="ECO:0000259" key="7">
    <source>
        <dbReference type="Pfam" id="PF14635"/>
    </source>
</evidence>
<dbReference type="InterPro" id="IPR035018">
    <property type="entry name" value="Spt6_SH2_C"/>
</dbReference>
<dbReference type="InterPro" id="IPR037027">
    <property type="entry name" value="YqgF/RNaseH-like_dom_sf"/>
</dbReference>
<dbReference type="KEGG" id="ngr:NAEGRDRAFT_50018"/>
<evidence type="ECO:0000259" key="11">
    <source>
        <dbReference type="Pfam" id="PF22706"/>
    </source>
</evidence>
<reference evidence="12 13" key="1">
    <citation type="journal article" date="2010" name="Cell">
        <title>The genome of Naegleria gruberi illuminates early eukaryotic versatility.</title>
        <authorList>
            <person name="Fritz-Laylin L.K."/>
            <person name="Prochnik S.E."/>
            <person name="Ginger M.L."/>
            <person name="Dacks J.B."/>
            <person name="Carpenter M.L."/>
            <person name="Field M.C."/>
            <person name="Kuo A."/>
            <person name="Paredez A."/>
            <person name="Chapman J."/>
            <person name="Pham J."/>
            <person name="Shu S."/>
            <person name="Neupane R."/>
            <person name="Cipriano M."/>
            <person name="Mancuso J."/>
            <person name="Tu H."/>
            <person name="Salamov A."/>
            <person name="Lindquist E."/>
            <person name="Shapiro H."/>
            <person name="Lucas S."/>
            <person name="Grigoriev I.V."/>
            <person name="Cande W.Z."/>
            <person name="Fulton C."/>
            <person name="Rokhsar D.S."/>
            <person name="Dawson S.C."/>
        </authorList>
    </citation>
    <scope>NUCLEOTIDE SEQUENCE [LARGE SCALE GENOMIC DNA]</scope>
    <source>
        <strain evidence="12 13">NEG-M</strain>
    </source>
</reference>
<dbReference type="Gene3D" id="1.10.150.850">
    <property type="entry name" value="Spt6, helix-hairpin-helix domain"/>
    <property type="match status" value="1"/>
</dbReference>
<feature type="compositionally biased region" description="Acidic residues" evidence="5">
    <location>
        <begin position="48"/>
        <end position="57"/>
    </location>
</feature>
<dbReference type="InParanoid" id="D2VJC0"/>
<dbReference type="EMBL" id="GG738876">
    <property type="protein sequence ID" value="EFC43011.1"/>
    <property type="molecule type" value="Genomic_DNA"/>
</dbReference>
<dbReference type="InterPro" id="IPR023319">
    <property type="entry name" value="Tex-like_HTH_dom_sf"/>
</dbReference>
<dbReference type="InterPro" id="IPR017072">
    <property type="entry name" value="TF_Spt6"/>
</dbReference>
<evidence type="ECO:0000313" key="12">
    <source>
        <dbReference type="EMBL" id="EFC43011.1"/>
    </source>
</evidence>
<accession>D2VJC0</accession>
<dbReference type="Gene3D" id="1.10.10.2740">
    <property type="entry name" value="Spt6, Death-like domain"/>
    <property type="match status" value="1"/>
</dbReference>
<evidence type="ECO:0000256" key="3">
    <source>
        <dbReference type="ARBA" id="ARBA00023163"/>
    </source>
</evidence>
<feature type="compositionally biased region" description="Basic and acidic residues" evidence="5">
    <location>
        <begin position="91"/>
        <end position="106"/>
    </location>
</feature>
<gene>
    <name evidence="12" type="ORF">NAEGRDRAFT_50018</name>
</gene>
<dbReference type="InterPro" id="IPR035019">
    <property type="entry name" value="Spt6_SH2_N"/>
</dbReference>
<dbReference type="Pfam" id="PF22706">
    <property type="entry name" value="Tex_central_region"/>
    <property type="match status" value="1"/>
</dbReference>
<dbReference type="FunCoup" id="D2VJC0">
    <property type="interactions" value="726"/>
</dbReference>
<feature type="domain" description="Transcription elongation factor Spt6 helix-hairpin-helix motif" evidence="7">
    <location>
        <begin position="775"/>
        <end position="876"/>
    </location>
</feature>
<dbReference type="InterPro" id="IPR032706">
    <property type="entry name" value="Spt6_HHH"/>
</dbReference>
<evidence type="ECO:0000313" key="13">
    <source>
        <dbReference type="Proteomes" id="UP000006671"/>
    </source>
</evidence>
<dbReference type="Proteomes" id="UP000006671">
    <property type="component" value="Unassembled WGS sequence"/>
</dbReference>
<dbReference type="PANTHER" id="PTHR10145:SF6">
    <property type="entry name" value="TRANSCRIPTION ELONGATION FACTOR SPT6"/>
    <property type="match status" value="1"/>
</dbReference>
<feature type="region of interest" description="Disordered" evidence="5">
    <location>
        <begin position="1"/>
        <end position="138"/>
    </location>
</feature>
<organism evidence="13">
    <name type="scientific">Naegleria gruberi</name>
    <name type="common">Amoeba</name>
    <dbReference type="NCBI Taxonomy" id="5762"/>
    <lineage>
        <taxon>Eukaryota</taxon>
        <taxon>Discoba</taxon>
        <taxon>Heterolobosea</taxon>
        <taxon>Tetramitia</taxon>
        <taxon>Eutetramitia</taxon>
        <taxon>Vahlkampfiidae</taxon>
        <taxon>Naegleria</taxon>
    </lineage>
</organism>
<dbReference type="Gene3D" id="3.30.505.10">
    <property type="entry name" value="SH2 domain"/>
    <property type="match status" value="2"/>
</dbReference>
<feature type="domain" description="HHH" evidence="10">
    <location>
        <begin position="894"/>
        <end position="975"/>
    </location>
</feature>
<keyword evidence="3" id="KW-0804">Transcription</keyword>
<feature type="domain" description="Helix-turn-helix DNA-binding" evidence="9">
    <location>
        <begin position="193"/>
        <end position="308"/>
    </location>
</feature>
<dbReference type="GO" id="GO:0008023">
    <property type="term" value="C:transcription elongation factor complex"/>
    <property type="evidence" value="ECO:0007669"/>
    <property type="project" value="TreeGrafter"/>
</dbReference>
<name>D2VJC0_NAEGR</name>
<dbReference type="InterPro" id="IPR041692">
    <property type="entry name" value="HHH_9"/>
</dbReference>
<dbReference type="GO" id="GO:0031491">
    <property type="term" value="F:nucleosome binding"/>
    <property type="evidence" value="ECO:0007669"/>
    <property type="project" value="TreeGrafter"/>
</dbReference>
<feature type="compositionally biased region" description="Acidic residues" evidence="5">
    <location>
        <begin position="107"/>
        <end position="138"/>
    </location>
</feature>
<feature type="domain" description="Tex-like central region" evidence="11">
    <location>
        <begin position="397"/>
        <end position="576"/>
    </location>
</feature>
<dbReference type="InterPro" id="IPR028088">
    <property type="entry name" value="Spt6_HTH_DNA-bd_dom"/>
</dbReference>
<dbReference type="Gene3D" id="3.30.420.140">
    <property type="entry name" value="YqgF/RNase H-like domain"/>
    <property type="match status" value="1"/>
</dbReference>
<comment type="subcellular location">
    <subcellularLocation>
        <location evidence="1">Nucleus</location>
    </subcellularLocation>
</comment>
<dbReference type="InterPro" id="IPR028231">
    <property type="entry name" value="Spt6_YqgF"/>
</dbReference>